<keyword evidence="12" id="KW-0282">Flagellum</keyword>
<dbReference type="GO" id="GO:0005886">
    <property type="term" value="C:plasma membrane"/>
    <property type="evidence" value="ECO:0007669"/>
    <property type="project" value="UniProtKB-SubCell"/>
</dbReference>
<comment type="subcellular location">
    <subcellularLocation>
        <location evidence="1">Cell membrane</location>
        <topology evidence="1">Peripheral membrane protein</topology>
        <orientation evidence="1">Cytoplasmic side</orientation>
    </subcellularLocation>
</comment>
<proteinExistence type="inferred from homology"/>
<dbReference type="EMBL" id="JAPIVE010000001">
    <property type="protein sequence ID" value="MCX2523119.1"/>
    <property type="molecule type" value="Genomic_DNA"/>
</dbReference>
<dbReference type="InterPro" id="IPR053716">
    <property type="entry name" value="Flag_assembly_chemotaxis_eff"/>
</dbReference>
<keyword evidence="12" id="KW-0966">Cell projection</keyword>
<keyword evidence="5" id="KW-1003">Cell membrane</keyword>
<sequence>MASHSSALDTLIDLETSERDNAAQQLGKLRQTRQQSQKQLDMLLEYRSEYRQRLDDAMKNGISMNELQNYQSFIVSLDQAIEQQRHSLNSCDSHVSQGVRDWQHHQQRLNSYDVLATRRREEADESARKQEQHQSDEFASRAVSQFG</sequence>
<evidence type="ECO:0000256" key="3">
    <source>
        <dbReference type="ARBA" id="ARBA00020392"/>
    </source>
</evidence>
<dbReference type="GO" id="GO:0015031">
    <property type="term" value="P:protein transport"/>
    <property type="evidence" value="ECO:0007669"/>
    <property type="project" value="UniProtKB-KW"/>
</dbReference>
<feature type="region of interest" description="Disordered" evidence="11">
    <location>
        <begin position="118"/>
        <end position="147"/>
    </location>
</feature>
<evidence type="ECO:0000256" key="8">
    <source>
        <dbReference type="ARBA" id="ARBA00022927"/>
    </source>
</evidence>
<keyword evidence="10" id="KW-1006">Bacterial flagellum protein export</keyword>
<feature type="compositionally biased region" description="Basic and acidic residues" evidence="11">
    <location>
        <begin position="118"/>
        <end position="139"/>
    </location>
</feature>
<dbReference type="PANTHER" id="PTHR38786:SF1">
    <property type="entry name" value="FLAGELLAR FLIJ PROTEIN"/>
    <property type="match status" value="1"/>
</dbReference>
<accession>A0AA41ZD58</accession>
<evidence type="ECO:0000256" key="5">
    <source>
        <dbReference type="ARBA" id="ARBA00022475"/>
    </source>
</evidence>
<keyword evidence="7" id="KW-1005">Bacterial flagellum biogenesis</keyword>
<gene>
    <name evidence="12" type="primary">fliJ</name>
    <name evidence="12" type="ORF">OQ287_02590</name>
</gene>
<dbReference type="InterPro" id="IPR052570">
    <property type="entry name" value="FliJ"/>
</dbReference>
<name>A0AA41ZD58_9GAMM</name>
<evidence type="ECO:0000256" key="2">
    <source>
        <dbReference type="ARBA" id="ARBA00010004"/>
    </source>
</evidence>
<dbReference type="NCBIfam" id="TIGR02473">
    <property type="entry name" value="flagell_FliJ"/>
    <property type="match status" value="1"/>
</dbReference>
<evidence type="ECO:0000256" key="6">
    <source>
        <dbReference type="ARBA" id="ARBA00022500"/>
    </source>
</evidence>
<dbReference type="PRINTS" id="PR01004">
    <property type="entry name" value="FLGFLIJ"/>
</dbReference>
<comment type="similarity">
    <text evidence="2">Belongs to the FliJ family.</text>
</comment>
<dbReference type="InterPro" id="IPR012823">
    <property type="entry name" value="Flagell_FliJ"/>
</dbReference>
<dbReference type="GO" id="GO:0003774">
    <property type="term" value="F:cytoskeletal motor activity"/>
    <property type="evidence" value="ECO:0007669"/>
    <property type="project" value="InterPro"/>
</dbReference>
<protein>
    <recommendedName>
        <fullName evidence="3">Flagellar FliJ protein</fullName>
    </recommendedName>
</protein>
<evidence type="ECO:0000313" key="13">
    <source>
        <dbReference type="Proteomes" id="UP001165678"/>
    </source>
</evidence>
<evidence type="ECO:0000256" key="1">
    <source>
        <dbReference type="ARBA" id="ARBA00004413"/>
    </source>
</evidence>
<dbReference type="GO" id="GO:0006935">
    <property type="term" value="P:chemotaxis"/>
    <property type="evidence" value="ECO:0007669"/>
    <property type="project" value="UniProtKB-KW"/>
</dbReference>
<dbReference type="GO" id="GO:0071973">
    <property type="term" value="P:bacterial-type flagellum-dependent cell motility"/>
    <property type="evidence" value="ECO:0007669"/>
    <property type="project" value="InterPro"/>
</dbReference>
<keyword evidence="12" id="KW-0969">Cilium</keyword>
<dbReference type="AlphaFoldDB" id="A0AA41ZD58"/>
<evidence type="ECO:0000256" key="4">
    <source>
        <dbReference type="ARBA" id="ARBA00022448"/>
    </source>
</evidence>
<reference evidence="12" key="1">
    <citation type="submission" date="2022-11" db="EMBL/GenBank/DDBJ databases">
        <title>Larsenimonas rhizosphaerae sp. nov., isolated from a tidal mudflat.</title>
        <authorList>
            <person name="Lee S.D."/>
            <person name="Kim I.S."/>
        </authorList>
    </citation>
    <scope>NUCLEOTIDE SEQUENCE</scope>
    <source>
        <strain evidence="12">GH2-1</strain>
    </source>
</reference>
<comment type="caution">
    <text evidence="12">The sequence shown here is derived from an EMBL/GenBank/DDBJ whole genome shotgun (WGS) entry which is preliminary data.</text>
</comment>
<keyword evidence="6" id="KW-0145">Chemotaxis</keyword>
<dbReference type="RefSeq" id="WP_250936456.1">
    <property type="nucleotide sequence ID" value="NZ_JAMLJK010000001.1"/>
</dbReference>
<dbReference type="GO" id="GO:0044781">
    <property type="term" value="P:bacterial-type flagellum organization"/>
    <property type="evidence" value="ECO:0007669"/>
    <property type="project" value="UniProtKB-KW"/>
</dbReference>
<dbReference type="PIRSF" id="PIRSF019404">
    <property type="entry name" value="FliJ"/>
    <property type="match status" value="1"/>
</dbReference>
<evidence type="ECO:0000256" key="9">
    <source>
        <dbReference type="ARBA" id="ARBA00023136"/>
    </source>
</evidence>
<keyword evidence="9" id="KW-0472">Membrane</keyword>
<organism evidence="12 13">
    <name type="scientific">Larsenimonas rhizosphaerae</name>
    <dbReference type="NCBI Taxonomy" id="2944682"/>
    <lineage>
        <taxon>Bacteria</taxon>
        <taxon>Pseudomonadati</taxon>
        <taxon>Pseudomonadota</taxon>
        <taxon>Gammaproteobacteria</taxon>
        <taxon>Oceanospirillales</taxon>
        <taxon>Halomonadaceae</taxon>
        <taxon>Larsenimonas</taxon>
    </lineage>
</organism>
<dbReference type="InterPro" id="IPR018006">
    <property type="entry name" value="Flag_FliJ_proteobac"/>
</dbReference>
<keyword evidence="4" id="KW-0813">Transport</keyword>
<evidence type="ECO:0000313" key="12">
    <source>
        <dbReference type="EMBL" id="MCX2523119.1"/>
    </source>
</evidence>
<dbReference type="GO" id="GO:0009288">
    <property type="term" value="C:bacterial-type flagellum"/>
    <property type="evidence" value="ECO:0007669"/>
    <property type="project" value="InterPro"/>
</dbReference>
<dbReference type="Gene3D" id="1.10.287.1700">
    <property type="match status" value="1"/>
</dbReference>
<dbReference type="Proteomes" id="UP001165678">
    <property type="component" value="Unassembled WGS sequence"/>
</dbReference>
<keyword evidence="8" id="KW-0653">Protein transport</keyword>
<evidence type="ECO:0000256" key="7">
    <source>
        <dbReference type="ARBA" id="ARBA00022795"/>
    </source>
</evidence>
<dbReference type="Pfam" id="PF02050">
    <property type="entry name" value="FliJ"/>
    <property type="match status" value="1"/>
</dbReference>
<evidence type="ECO:0000256" key="11">
    <source>
        <dbReference type="SAM" id="MobiDB-lite"/>
    </source>
</evidence>
<keyword evidence="13" id="KW-1185">Reference proteome</keyword>
<evidence type="ECO:0000256" key="10">
    <source>
        <dbReference type="ARBA" id="ARBA00023225"/>
    </source>
</evidence>
<dbReference type="PANTHER" id="PTHR38786">
    <property type="entry name" value="FLAGELLAR FLIJ PROTEIN"/>
    <property type="match status" value="1"/>
</dbReference>